<dbReference type="EMBL" id="BSYI01000037">
    <property type="protein sequence ID" value="GMG84480.1"/>
    <property type="molecule type" value="Genomic_DNA"/>
</dbReference>
<accession>A0ABQ6LMR5</accession>
<sequence>MPREIDARDIHAREGQLRAIAVFERRPEQARVTNRGKAEVREGLTCTYEQDGHAVTIDMPGAVGGGDLGPSPGYFGRAAICSCLAIGIKMTALREGLHIASVRVEIAQDFDNRGVLAMPGARSAPGETRVSIGIVSLEEGARIRAMIDRALAHDPWFLAYRDAQPVTMAVSIAAEAM</sequence>
<evidence type="ECO:0000313" key="2">
    <source>
        <dbReference type="Proteomes" id="UP001239909"/>
    </source>
</evidence>
<dbReference type="PANTHER" id="PTHR35368">
    <property type="entry name" value="HYDROPEROXIDE REDUCTASE"/>
    <property type="match status" value="1"/>
</dbReference>
<comment type="caution">
    <text evidence="1">The sequence shown here is derived from an EMBL/GenBank/DDBJ whole genome shotgun (WGS) entry which is preliminary data.</text>
</comment>
<dbReference type="RefSeq" id="WP_285673528.1">
    <property type="nucleotide sequence ID" value="NZ_BSYI01000037.1"/>
</dbReference>
<gene>
    <name evidence="1" type="ORF">LNKW23_36960</name>
</gene>
<dbReference type="InterPro" id="IPR036102">
    <property type="entry name" value="OsmC/Ohrsf"/>
</dbReference>
<keyword evidence="2" id="KW-1185">Reference proteome</keyword>
<dbReference type="Gene3D" id="3.30.300.20">
    <property type="match status" value="1"/>
</dbReference>
<reference evidence="1 2" key="1">
    <citation type="submission" date="2023-04" db="EMBL/GenBank/DDBJ databases">
        <title>Marinoamorphus aggregata gen. nov., sp. Nov., isolate from tissue of brittle star Ophioplocus japonicus.</title>
        <authorList>
            <person name="Kawano K."/>
            <person name="Sawayama S."/>
            <person name="Nakagawa S."/>
        </authorList>
    </citation>
    <scope>NUCLEOTIDE SEQUENCE [LARGE SCALE GENOMIC DNA]</scope>
    <source>
        <strain evidence="1 2">NKW23</strain>
    </source>
</reference>
<evidence type="ECO:0008006" key="3">
    <source>
        <dbReference type="Google" id="ProtNLM"/>
    </source>
</evidence>
<dbReference type="InterPro" id="IPR052924">
    <property type="entry name" value="OsmC/Ohr_hydroprdx_reductase"/>
</dbReference>
<name>A0ABQ6LMR5_9RHOB</name>
<dbReference type="InterPro" id="IPR015946">
    <property type="entry name" value="KH_dom-like_a/b"/>
</dbReference>
<dbReference type="InterPro" id="IPR003718">
    <property type="entry name" value="OsmC/Ohr_fam"/>
</dbReference>
<proteinExistence type="predicted"/>
<dbReference type="Pfam" id="PF02566">
    <property type="entry name" value="OsmC"/>
    <property type="match status" value="1"/>
</dbReference>
<dbReference type="Proteomes" id="UP001239909">
    <property type="component" value="Unassembled WGS sequence"/>
</dbReference>
<protein>
    <recommendedName>
        <fullName evidence="3">OsmC-like protein</fullName>
    </recommendedName>
</protein>
<dbReference type="PANTHER" id="PTHR35368:SF1">
    <property type="entry name" value="HYDROPEROXIDE REDUCTASE"/>
    <property type="match status" value="1"/>
</dbReference>
<dbReference type="SUPFAM" id="SSF82784">
    <property type="entry name" value="OsmC-like"/>
    <property type="match status" value="1"/>
</dbReference>
<organism evidence="1 2">
    <name type="scientific">Paralimibaculum aggregatum</name>
    <dbReference type="NCBI Taxonomy" id="3036245"/>
    <lineage>
        <taxon>Bacteria</taxon>
        <taxon>Pseudomonadati</taxon>
        <taxon>Pseudomonadota</taxon>
        <taxon>Alphaproteobacteria</taxon>
        <taxon>Rhodobacterales</taxon>
        <taxon>Paracoccaceae</taxon>
        <taxon>Paralimibaculum</taxon>
    </lineage>
</organism>
<evidence type="ECO:0000313" key="1">
    <source>
        <dbReference type="EMBL" id="GMG84480.1"/>
    </source>
</evidence>